<dbReference type="InterPro" id="IPR007349">
    <property type="entry name" value="DUF418"/>
</dbReference>
<dbReference type="PANTHER" id="PTHR30590">
    <property type="entry name" value="INNER MEMBRANE PROTEIN"/>
    <property type="match status" value="1"/>
</dbReference>
<dbReference type="Pfam" id="PF04235">
    <property type="entry name" value="DUF418"/>
    <property type="match status" value="1"/>
</dbReference>
<keyword evidence="1" id="KW-0812">Transmembrane</keyword>
<dbReference type="RefSeq" id="WP_248206953.1">
    <property type="nucleotide sequence ID" value="NZ_JALNMH010000005.1"/>
</dbReference>
<feature type="transmembrane region" description="Helical" evidence="1">
    <location>
        <begin position="21"/>
        <end position="39"/>
    </location>
</feature>
<keyword evidence="4" id="KW-1185">Reference proteome</keyword>
<keyword evidence="1" id="KW-0472">Membrane</keyword>
<evidence type="ECO:0000259" key="2">
    <source>
        <dbReference type="Pfam" id="PF04235"/>
    </source>
</evidence>
<comment type="caution">
    <text evidence="3">The sequence shown here is derived from an EMBL/GenBank/DDBJ whole genome shotgun (WGS) entry which is preliminary data.</text>
</comment>
<keyword evidence="1" id="KW-1133">Transmembrane helix</keyword>
<reference evidence="3" key="1">
    <citation type="submission" date="2022-04" db="EMBL/GenBank/DDBJ databases">
        <title>Lysobacter sp. CAU 1642 isolated from sea sand.</title>
        <authorList>
            <person name="Kim W."/>
        </authorList>
    </citation>
    <scope>NUCLEOTIDE SEQUENCE</scope>
    <source>
        <strain evidence="3">CAU 1642</strain>
    </source>
</reference>
<evidence type="ECO:0000313" key="4">
    <source>
        <dbReference type="Proteomes" id="UP001431449"/>
    </source>
</evidence>
<feature type="transmembrane region" description="Helical" evidence="1">
    <location>
        <begin position="264"/>
        <end position="281"/>
    </location>
</feature>
<accession>A0ABT0GFW0</accession>
<evidence type="ECO:0000256" key="1">
    <source>
        <dbReference type="SAM" id="Phobius"/>
    </source>
</evidence>
<dbReference type="Proteomes" id="UP001431449">
    <property type="component" value="Unassembled WGS sequence"/>
</dbReference>
<gene>
    <name evidence="3" type="ORF">M0G41_07035</name>
</gene>
<feature type="transmembrane region" description="Helical" evidence="1">
    <location>
        <begin position="150"/>
        <end position="170"/>
    </location>
</feature>
<feature type="transmembrane region" description="Helical" evidence="1">
    <location>
        <begin position="367"/>
        <end position="388"/>
    </location>
</feature>
<feature type="transmembrane region" description="Helical" evidence="1">
    <location>
        <begin position="293"/>
        <end position="319"/>
    </location>
</feature>
<sequence length="414" mass="45715">MEPLVPTRSADRALQLDVLRGFALIGILLMNIEGFVGPLNISLLGLNPELSGADRWVDALIYVLVQGKFYTLFSLLFGAGFALILQRAEARGSGGGWLYLRRLLVLLGIGLVHALWIWAGDILVSYALTGMLLLLFFRRTPASRAPKWGIALYLVPSALFLLLSCFAWLASFDPASAEAFAQGSAEARADFAEVVAAQRAAYGPEGSFAAATAQRISDTGDFLGYFMFFGPQVLGMFLIGVGLIRSGALLEPADHLPLFRNLRLYGFLLGLPAAILSFWQVPTMDWGRMDFEATGAAALMAVASLLLCLAYLSSIVLALQQPVWRERLAVLAPAGQMALTNYLMQSLICVGLFYGYGLGYFEQLPRAWQPLFVLALFAAQVALSHWWLARFRFGPAEWLWRTLTYLRWQPMLRR</sequence>
<feature type="transmembrane region" description="Helical" evidence="1">
    <location>
        <begin position="339"/>
        <end position="361"/>
    </location>
</feature>
<evidence type="ECO:0000313" key="3">
    <source>
        <dbReference type="EMBL" id="MCK7593420.1"/>
    </source>
</evidence>
<protein>
    <submittedName>
        <fullName evidence="3">DUF418 domain-containing protein</fullName>
    </submittedName>
</protein>
<feature type="domain" description="DUF418" evidence="2">
    <location>
        <begin position="243"/>
        <end position="406"/>
    </location>
</feature>
<proteinExistence type="predicted"/>
<feature type="transmembrane region" description="Helical" evidence="1">
    <location>
        <begin position="222"/>
        <end position="244"/>
    </location>
</feature>
<feature type="transmembrane region" description="Helical" evidence="1">
    <location>
        <begin position="59"/>
        <end position="85"/>
    </location>
</feature>
<name>A0ABT0GFW0_9GAMM</name>
<feature type="transmembrane region" description="Helical" evidence="1">
    <location>
        <begin position="122"/>
        <end position="138"/>
    </location>
</feature>
<feature type="transmembrane region" description="Helical" evidence="1">
    <location>
        <begin position="97"/>
        <end position="116"/>
    </location>
</feature>
<organism evidence="3 4">
    <name type="scientific">Pseudomarimonas salicorniae</name>
    <dbReference type="NCBI Taxonomy" id="2933270"/>
    <lineage>
        <taxon>Bacteria</taxon>
        <taxon>Pseudomonadati</taxon>
        <taxon>Pseudomonadota</taxon>
        <taxon>Gammaproteobacteria</taxon>
        <taxon>Lysobacterales</taxon>
        <taxon>Lysobacteraceae</taxon>
        <taxon>Pseudomarimonas</taxon>
    </lineage>
</organism>
<dbReference type="EMBL" id="JALNMH010000005">
    <property type="protein sequence ID" value="MCK7593420.1"/>
    <property type="molecule type" value="Genomic_DNA"/>
</dbReference>
<dbReference type="InterPro" id="IPR052529">
    <property type="entry name" value="Bact_Transport_Assoc"/>
</dbReference>
<dbReference type="PANTHER" id="PTHR30590:SF2">
    <property type="entry name" value="INNER MEMBRANE PROTEIN"/>
    <property type="match status" value="1"/>
</dbReference>